<dbReference type="InterPro" id="IPR017736">
    <property type="entry name" value="Glyco_hydro_1_beta-glucosidase"/>
</dbReference>
<dbReference type="PANTHER" id="PTHR10353:SF36">
    <property type="entry name" value="LP05116P"/>
    <property type="match status" value="1"/>
</dbReference>
<protein>
    <recommendedName>
        <fullName evidence="3 9">Beta-glucosidase</fullName>
        <ecNumber evidence="3 9">3.2.1.21</ecNumber>
    </recommendedName>
</protein>
<feature type="compositionally biased region" description="Pro residues" evidence="10">
    <location>
        <begin position="1"/>
        <end position="20"/>
    </location>
</feature>
<evidence type="ECO:0000256" key="2">
    <source>
        <dbReference type="ARBA" id="ARBA00010838"/>
    </source>
</evidence>
<dbReference type="InterPro" id="IPR001360">
    <property type="entry name" value="Glyco_hydro_1"/>
</dbReference>
<gene>
    <name evidence="11" type="ORF">K7472_13290</name>
</gene>
<dbReference type="PROSITE" id="PS00653">
    <property type="entry name" value="GLYCOSYL_HYDROL_F1_2"/>
    <property type="match status" value="1"/>
</dbReference>
<evidence type="ECO:0000256" key="9">
    <source>
        <dbReference type="RuleBase" id="RU361175"/>
    </source>
</evidence>
<dbReference type="Pfam" id="PF00232">
    <property type="entry name" value="Glyco_hydro_1"/>
    <property type="match status" value="1"/>
</dbReference>
<dbReference type="PRINTS" id="PR00131">
    <property type="entry name" value="GLHYDRLASE1"/>
</dbReference>
<evidence type="ECO:0000256" key="3">
    <source>
        <dbReference type="ARBA" id="ARBA00012744"/>
    </source>
</evidence>
<dbReference type="NCBIfam" id="TIGR03356">
    <property type="entry name" value="BGL"/>
    <property type="match status" value="1"/>
</dbReference>
<evidence type="ECO:0000256" key="4">
    <source>
        <dbReference type="ARBA" id="ARBA00022801"/>
    </source>
</evidence>
<evidence type="ECO:0000313" key="12">
    <source>
        <dbReference type="Proteomes" id="UP001198565"/>
    </source>
</evidence>
<dbReference type="InterPro" id="IPR033132">
    <property type="entry name" value="GH_1_N_CS"/>
</dbReference>
<accession>A0ABS7QRK6</accession>
<dbReference type="PANTHER" id="PTHR10353">
    <property type="entry name" value="GLYCOSYL HYDROLASE"/>
    <property type="match status" value="1"/>
</dbReference>
<evidence type="ECO:0000256" key="7">
    <source>
        <dbReference type="ARBA" id="ARBA00023295"/>
    </source>
</evidence>
<evidence type="ECO:0000256" key="8">
    <source>
        <dbReference type="ARBA" id="ARBA00023326"/>
    </source>
</evidence>
<keyword evidence="5" id="KW-0136">Cellulose degradation</keyword>
<evidence type="ECO:0000256" key="1">
    <source>
        <dbReference type="ARBA" id="ARBA00000448"/>
    </source>
</evidence>
<evidence type="ECO:0000256" key="10">
    <source>
        <dbReference type="SAM" id="MobiDB-lite"/>
    </source>
</evidence>
<keyword evidence="4 9" id="KW-0378">Hydrolase</keyword>
<dbReference type="GO" id="GO:0004565">
    <property type="term" value="F:beta-galactosidase activity"/>
    <property type="evidence" value="ECO:0007669"/>
    <property type="project" value="UniProtKB-EC"/>
</dbReference>
<dbReference type="EC" id="3.2.1.21" evidence="3 9"/>
<dbReference type="Proteomes" id="UP001198565">
    <property type="component" value="Unassembled WGS sequence"/>
</dbReference>
<keyword evidence="8" id="KW-0624">Polysaccharide degradation</keyword>
<evidence type="ECO:0000313" key="11">
    <source>
        <dbReference type="EMBL" id="MBY8885821.1"/>
    </source>
</evidence>
<keyword evidence="7 9" id="KW-0326">Glycosidase</keyword>
<dbReference type="EMBL" id="JAINVZ010000007">
    <property type="protein sequence ID" value="MBY8885821.1"/>
    <property type="molecule type" value="Genomic_DNA"/>
</dbReference>
<dbReference type="Gene3D" id="3.20.20.80">
    <property type="entry name" value="Glycosidases"/>
    <property type="match status" value="1"/>
</dbReference>
<reference evidence="11 12" key="1">
    <citation type="submission" date="2021-08" db="EMBL/GenBank/DDBJ databases">
        <title>Streptomyces sp. PTM05 isolated from lichen.</title>
        <authorList>
            <person name="Somphong A."/>
            <person name="Phongsopitanun W."/>
            <person name="Tanasupawat S."/>
        </authorList>
    </citation>
    <scope>NUCLEOTIDE SEQUENCE [LARGE SCALE GENOMIC DNA]</scope>
    <source>
        <strain evidence="11 12">Ptm05</strain>
    </source>
</reference>
<proteinExistence type="inferred from homology"/>
<organism evidence="11 12">
    <name type="scientific">Streptantibioticus parmotrematis</name>
    <dbReference type="NCBI Taxonomy" id="2873249"/>
    <lineage>
        <taxon>Bacteria</taxon>
        <taxon>Bacillati</taxon>
        <taxon>Actinomycetota</taxon>
        <taxon>Actinomycetes</taxon>
        <taxon>Kitasatosporales</taxon>
        <taxon>Streptomycetaceae</taxon>
        <taxon>Streptantibioticus</taxon>
    </lineage>
</organism>
<keyword evidence="6" id="KW-0119">Carbohydrate metabolism</keyword>
<feature type="region of interest" description="Disordered" evidence="10">
    <location>
        <begin position="1"/>
        <end position="24"/>
    </location>
</feature>
<comment type="similarity">
    <text evidence="2 9">Belongs to the glycosyl hydrolase 1 family.</text>
</comment>
<sequence>MPHEPSAPAPQPHEPPPNRLPPGFRWGVSTSAYQIEGATTEDGRGRSIWDTFTERPGAVRDGHTAENACDHYHRWREDVALLAGLGVDAYRFSVAWPRVQPGGRGPANAAGLDFYDRLTDALLAAGVRPFPTLYHWDLPQELEDAGGWLTRDTARRFADYAALVADRLGDRVRDWITLNEPFVHMAFGYALGVHAPGRALLLDALPVAHHQLLGHGLASASLRERGGRVHLANNCTPVTPASDAPADRKAADAYDTLHNRLFNDPLMNGSYPDLSAYGAGDDLRGALRDGDLDLIGGTPLDGLGVNYYNPTRVRAAPAGAGLPFEDVPIDGVPHTAFGWPVVPGGLRDLLLGLRERYGDRLPPLTVTENGCSYDDGPGADDTDRIGYLDGHIGAVADAVARGVDVRGYFTWTLLDNFEWAEGYHQRFGLVHVDHETRTRTPRASYAWYRDLIAAHRAGARPDPARA</sequence>
<dbReference type="RefSeq" id="WP_222977434.1">
    <property type="nucleotide sequence ID" value="NZ_JAINVZ010000007.1"/>
</dbReference>
<comment type="caution">
    <text evidence="11">The sequence shown here is derived from an EMBL/GenBank/DDBJ whole genome shotgun (WGS) entry which is preliminary data.</text>
</comment>
<dbReference type="InterPro" id="IPR017853">
    <property type="entry name" value="GH"/>
</dbReference>
<name>A0ABS7QRK6_9ACTN</name>
<comment type="catalytic activity">
    <reaction evidence="1 9">
        <text>Hydrolysis of terminal, non-reducing beta-D-glucosyl residues with release of beta-D-glucose.</text>
        <dbReference type="EC" id="3.2.1.21"/>
    </reaction>
</comment>
<keyword evidence="12" id="KW-1185">Reference proteome</keyword>
<dbReference type="SUPFAM" id="SSF51445">
    <property type="entry name" value="(Trans)glycosidases"/>
    <property type="match status" value="1"/>
</dbReference>
<evidence type="ECO:0000256" key="6">
    <source>
        <dbReference type="ARBA" id="ARBA00023277"/>
    </source>
</evidence>
<evidence type="ECO:0000256" key="5">
    <source>
        <dbReference type="ARBA" id="ARBA00023001"/>
    </source>
</evidence>